<evidence type="ECO:0008006" key="3">
    <source>
        <dbReference type="Google" id="ProtNLM"/>
    </source>
</evidence>
<dbReference type="EMBL" id="JAPQFJ010000030">
    <property type="protein sequence ID" value="MCY6960472.1"/>
    <property type="molecule type" value="Genomic_DNA"/>
</dbReference>
<evidence type="ECO:0000313" key="1">
    <source>
        <dbReference type="EMBL" id="MCY6960472.1"/>
    </source>
</evidence>
<dbReference type="RefSeq" id="WP_268062909.1">
    <property type="nucleotide sequence ID" value="NZ_JAPQFJ010000030.1"/>
</dbReference>
<sequence>MLRRDLFLNIDGNNVMSIKNEKVDKNSYTSGEINNSKGTSYIHRNIIKSFEELKIKVRNRKLYIMLEGEEIHVKLLKLPKVCNEKLESIIENEMAYLYGTKADEIYYDYSMFKENENDLEVLVFCINCELLNNMKSYNKFQKNIKKVSLVQMYFIEYLKKHVLEDRYILILKYNNNIYFTAMYEDKIIANKVIKACEDDYSTLVKGINSIKDRIASINIKINSIYISNINNYGFNEYLSEIKDIEYKNLGELKENKVMEYFLKDRR</sequence>
<comment type="caution">
    <text evidence="1">The sequence shown here is derived from an EMBL/GenBank/DDBJ whole genome shotgun (WGS) entry which is preliminary data.</text>
</comment>
<gene>
    <name evidence="1" type="ORF">OW729_17880</name>
</gene>
<evidence type="ECO:0000313" key="2">
    <source>
        <dbReference type="Proteomes" id="UP001144612"/>
    </source>
</evidence>
<proteinExistence type="predicted"/>
<dbReference type="Proteomes" id="UP001144612">
    <property type="component" value="Unassembled WGS sequence"/>
</dbReference>
<keyword evidence="2" id="KW-1185">Reference proteome</keyword>
<name>A0ABT4DDU7_9CLOT</name>
<reference evidence="1" key="1">
    <citation type="submission" date="2022-12" db="EMBL/GenBank/DDBJ databases">
        <title>Clostridium sp. nov., isolated from industrial wastewater.</title>
        <authorList>
            <person name="Jiayan W."/>
        </authorList>
    </citation>
    <scope>NUCLEOTIDE SEQUENCE</scope>
    <source>
        <strain evidence="1">ZC22-4</strain>
    </source>
</reference>
<protein>
    <recommendedName>
        <fullName evidence="3">GGDEF domain-containing protein</fullName>
    </recommendedName>
</protein>
<accession>A0ABT4DDU7</accession>
<organism evidence="1 2">
    <name type="scientific">Clostridium brassicae</name>
    <dbReference type="NCBI Taxonomy" id="2999072"/>
    <lineage>
        <taxon>Bacteria</taxon>
        <taxon>Bacillati</taxon>
        <taxon>Bacillota</taxon>
        <taxon>Clostridia</taxon>
        <taxon>Eubacteriales</taxon>
        <taxon>Clostridiaceae</taxon>
        <taxon>Clostridium</taxon>
    </lineage>
</organism>